<sequence>MKGTPCQDTDLTVHRPNTFDFSIFTPNGKLRLPEGWTVGRKRSTVQLETNIRTLGQLYRTLSDLRNQLPSPVATAVENSSRLLERPTIDTRRRTSSSVLSMDDQLSPLSACGLQNAGILDPKMVLRNYPEFLFEPLVSLFLGCLSYPRIDKPHFMDTFRKGDKL</sequence>
<keyword evidence="2" id="KW-1185">Reference proteome</keyword>
<accession>A0A8H7BZB0</accession>
<protein>
    <submittedName>
        <fullName evidence="1">Uncharacterized protein</fullName>
    </submittedName>
</protein>
<comment type="caution">
    <text evidence="1">The sequence shown here is derived from an EMBL/GenBank/DDBJ whole genome shotgun (WGS) entry which is preliminary data.</text>
</comment>
<gene>
    <name evidence="1" type="ORF">EC973_005206</name>
</gene>
<organism evidence="1 2">
    <name type="scientific">Apophysomyces ossiformis</name>
    <dbReference type="NCBI Taxonomy" id="679940"/>
    <lineage>
        <taxon>Eukaryota</taxon>
        <taxon>Fungi</taxon>
        <taxon>Fungi incertae sedis</taxon>
        <taxon>Mucoromycota</taxon>
        <taxon>Mucoromycotina</taxon>
        <taxon>Mucoromycetes</taxon>
        <taxon>Mucorales</taxon>
        <taxon>Mucorineae</taxon>
        <taxon>Mucoraceae</taxon>
        <taxon>Apophysomyces</taxon>
    </lineage>
</organism>
<dbReference type="OrthoDB" id="1747771at2759"/>
<reference evidence="1" key="1">
    <citation type="submission" date="2020-01" db="EMBL/GenBank/DDBJ databases">
        <title>Genome Sequencing of Three Apophysomyces-Like Fungal Strains Confirms a Novel Fungal Genus in the Mucoromycota with divergent Burkholderia-like Endosymbiotic Bacteria.</title>
        <authorList>
            <person name="Stajich J.E."/>
            <person name="Macias A.M."/>
            <person name="Carter-House D."/>
            <person name="Lovett B."/>
            <person name="Kasson L.R."/>
            <person name="Berry K."/>
            <person name="Grigoriev I."/>
            <person name="Chang Y."/>
            <person name="Spatafora J."/>
            <person name="Kasson M.T."/>
        </authorList>
    </citation>
    <scope>NUCLEOTIDE SEQUENCE</scope>
    <source>
        <strain evidence="1">NRRL A-21654</strain>
    </source>
</reference>
<name>A0A8H7BZB0_9FUNG</name>
<proteinExistence type="predicted"/>
<dbReference type="Proteomes" id="UP000605846">
    <property type="component" value="Unassembled WGS sequence"/>
</dbReference>
<dbReference type="EMBL" id="JABAYA010000003">
    <property type="protein sequence ID" value="KAF7732310.1"/>
    <property type="molecule type" value="Genomic_DNA"/>
</dbReference>
<dbReference type="AlphaFoldDB" id="A0A8H7BZB0"/>
<evidence type="ECO:0000313" key="1">
    <source>
        <dbReference type="EMBL" id="KAF7732310.1"/>
    </source>
</evidence>
<evidence type="ECO:0000313" key="2">
    <source>
        <dbReference type="Proteomes" id="UP000605846"/>
    </source>
</evidence>